<dbReference type="Pfam" id="PF13913">
    <property type="entry name" value="zf-C2HC_2"/>
    <property type="match status" value="2"/>
</dbReference>
<feature type="region of interest" description="Disordered" evidence="7">
    <location>
        <begin position="1"/>
        <end position="271"/>
    </location>
</feature>
<dbReference type="AlphaFoldDB" id="A0A7M7JML5"/>
<dbReference type="Gene3D" id="3.30.160.60">
    <property type="entry name" value="Classic Zinc Finger"/>
    <property type="match status" value="1"/>
</dbReference>
<comment type="similarity">
    <text evidence="1">Belongs to the ZC2HC1 family.</text>
</comment>
<feature type="compositionally biased region" description="Polar residues" evidence="7">
    <location>
        <begin position="100"/>
        <end position="117"/>
    </location>
</feature>
<feature type="domain" description="C2HC/C3H-type" evidence="8">
    <location>
        <begin position="382"/>
        <end position="411"/>
    </location>
</feature>
<keyword evidence="3 6" id="KW-0863">Zinc-finger</keyword>
<dbReference type="KEGG" id="vde:111247599"/>
<dbReference type="InterPro" id="IPR049899">
    <property type="entry name" value="Znf_C2HC_C3H"/>
</dbReference>
<evidence type="ECO:0000259" key="8">
    <source>
        <dbReference type="PROSITE" id="PS52027"/>
    </source>
</evidence>
<evidence type="ECO:0000256" key="6">
    <source>
        <dbReference type="PROSITE-ProRule" id="PRU01371"/>
    </source>
</evidence>
<dbReference type="GeneID" id="111247599"/>
<organism evidence="9 10">
    <name type="scientific">Varroa destructor</name>
    <name type="common">Honeybee mite</name>
    <dbReference type="NCBI Taxonomy" id="109461"/>
    <lineage>
        <taxon>Eukaryota</taxon>
        <taxon>Metazoa</taxon>
        <taxon>Ecdysozoa</taxon>
        <taxon>Arthropoda</taxon>
        <taxon>Chelicerata</taxon>
        <taxon>Arachnida</taxon>
        <taxon>Acari</taxon>
        <taxon>Parasitiformes</taxon>
        <taxon>Mesostigmata</taxon>
        <taxon>Gamasina</taxon>
        <taxon>Dermanyssoidea</taxon>
        <taxon>Varroidae</taxon>
        <taxon>Varroa</taxon>
    </lineage>
</organism>
<evidence type="ECO:0000256" key="5">
    <source>
        <dbReference type="ARBA" id="ARBA00023054"/>
    </source>
</evidence>
<dbReference type="Proteomes" id="UP000594260">
    <property type="component" value="Unplaced"/>
</dbReference>
<dbReference type="OrthoDB" id="10255185at2759"/>
<dbReference type="PANTHER" id="PTHR14649:SF1">
    <property type="entry name" value="ZINC FINGER C2HC DOMAIN-CONTAINING PROTEIN 1C"/>
    <property type="match status" value="1"/>
</dbReference>
<evidence type="ECO:0000313" key="9">
    <source>
        <dbReference type="EnsemblMetazoa" id="XP_022654444"/>
    </source>
</evidence>
<evidence type="ECO:0000313" key="10">
    <source>
        <dbReference type="Proteomes" id="UP000594260"/>
    </source>
</evidence>
<feature type="compositionally biased region" description="Polar residues" evidence="7">
    <location>
        <begin position="191"/>
        <end position="224"/>
    </location>
</feature>
<proteinExistence type="inferred from homology"/>
<dbReference type="PROSITE" id="PS52027">
    <property type="entry name" value="ZF_C2HC_C3H"/>
    <property type="match status" value="2"/>
</dbReference>
<keyword evidence="10" id="KW-1185">Reference proteome</keyword>
<keyword evidence="2" id="KW-0479">Metal-binding</keyword>
<feature type="compositionally biased region" description="Low complexity" evidence="7">
    <location>
        <begin position="118"/>
        <end position="141"/>
    </location>
</feature>
<reference evidence="9" key="1">
    <citation type="submission" date="2021-01" db="UniProtKB">
        <authorList>
            <consortium name="EnsemblMetazoa"/>
        </authorList>
    </citation>
    <scope>IDENTIFICATION</scope>
</reference>
<feature type="compositionally biased region" description="Low complexity" evidence="7">
    <location>
        <begin position="62"/>
        <end position="75"/>
    </location>
</feature>
<dbReference type="EnsemblMetazoa" id="XM_022798709">
    <property type="protein sequence ID" value="XP_022654444"/>
    <property type="gene ID" value="LOC111247599"/>
</dbReference>
<evidence type="ECO:0000256" key="4">
    <source>
        <dbReference type="ARBA" id="ARBA00022833"/>
    </source>
</evidence>
<dbReference type="PANTHER" id="PTHR14649">
    <property type="entry name" value="ZINC FINGER C2HC DOMAIN-CONTAINING PROTEIN 1C"/>
    <property type="match status" value="1"/>
</dbReference>
<feature type="domain" description="C2HC/C3H-type" evidence="8">
    <location>
        <begin position="276"/>
        <end position="305"/>
    </location>
</feature>
<protein>
    <recommendedName>
        <fullName evidence="8">C2HC/C3H-type domain-containing protein</fullName>
    </recommendedName>
</protein>
<name>A0A7M7JML5_VARDE</name>
<dbReference type="InParanoid" id="A0A7M7JML5"/>
<evidence type="ECO:0000256" key="2">
    <source>
        <dbReference type="ARBA" id="ARBA00022723"/>
    </source>
</evidence>
<feature type="compositionally biased region" description="Polar residues" evidence="7">
    <location>
        <begin position="157"/>
        <end position="169"/>
    </location>
</feature>
<dbReference type="InterPro" id="IPR026104">
    <property type="entry name" value="ZNF_C2HC_dom_1C"/>
</dbReference>
<feature type="compositionally biased region" description="Low complexity" evidence="7">
    <location>
        <begin position="32"/>
        <end position="48"/>
    </location>
</feature>
<keyword evidence="5" id="KW-0175">Coiled coil</keyword>
<accession>A0A7M7JML5</accession>
<feature type="compositionally biased region" description="Low complexity" evidence="7">
    <location>
        <begin position="234"/>
        <end position="247"/>
    </location>
</feature>
<evidence type="ECO:0000256" key="7">
    <source>
        <dbReference type="SAM" id="MobiDB-lite"/>
    </source>
</evidence>
<sequence length="427" mass="46242">MSRRAGGIIPRPSATLTATKGSSSPCPPRPAPSTRATTTTGIVITRTEYSTRSEETLPQVRSSTTTKPLSSKSTLNNVASSHSTRPSKDAAAKSGGKPIFSSTRTSTLPGTNGNTSISKTSASRPTPTRTVRTTVTTLMTKPRTKAQKKTPPLFNVINLTPPSNTQKSGYRTVATPKANGPSVPIRPSRAMDSSTTFSVQPSRDSPSRTSVRGGTAISSSSSYHNGPALRTKASKSNSGSATSKSRATLPNPLSKKSNNMPLNEVLPPEERPIPPECVRCDICKRGFLPERLDKHREVCRKIENRPRKVFNAIKMRTAGTEQESYIRTGAHKKDVPVKKSNWRAKHEEFLRNIREAKKIQYYLANGGKLSDLPPPPPSENPDYVQCPHCGRKFNEGAAERHIPKCANILSNKKKSPVNASAVAGKKR</sequence>
<keyword evidence="4" id="KW-0862">Zinc</keyword>
<evidence type="ECO:0000256" key="1">
    <source>
        <dbReference type="ARBA" id="ARBA00010843"/>
    </source>
</evidence>
<evidence type="ECO:0000256" key="3">
    <source>
        <dbReference type="ARBA" id="ARBA00022771"/>
    </source>
</evidence>
<dbReference type="RefSeq" id="XP_022654444.1">
    <property type="nucleotide sequence ID" value="XM_022798709.1"/>
</dbReference>
<dbReference type="GO" id="GO:0008270">
    <property type="term" value="F:zinc ion binding"/>
    <property type="evidence" value="ECO:0007669"/>
    <property type="project" value="UniProtKB-KW"/>
</dbReference>